<name>A0A4U8Q515_9FIRM</name>
<evidence type="ECO:0000256" key="2">
    <source>
        <dbReference type="ARBA" id="ARBA00022670"/>
    </source>
</evidence>
<dbReference type="RefSeq" id="WP_138002952.1">
    <property type="nucleotide sequence ID" value="NZ_QGQD01000061.1"/>
</dbReference>
<dbReference type="Gene3D" id="3.40.50.200">
    <property type="entry name" value="Peptidase S8/S53 domain"/>
    <property type="match status" value="1"/>
</dbReference>
<feature type="domain" description="Peptidase S8/S53" evidence="6">
    <location>
        <begin position="422"/>
        <end position="571"/>
    </location>
</feature>
<evidence type="ECO:0000259" key="6">
    <source>
        <dbReference type="Pfam" id="PF00082"/>
    </source>
</evidence>
<dbReference type="PANTHER" id="PTHR43806">
    <property type="entry name" value="PEPTIDASE S8"/>
    <property type="match status" value="1"/>
</dbReference>
<dbReference type="Proteomes" id="UP000306509">
    <property type="component" value="Unassembled WGS sequence"/>
</dbReference>
<feature type="active site" description="Charge relay system" evidence="5">
    <location>
        <position position="186"/>
    </location>
</feature>
<dbReference type="SUPFAM" id="SSF52743">
    <property type="entry name" value="Subtilisin-like"/>
    <property type="match status" value="1"/>
</dbReference>
<dbReference type="Gene3D" id="2.60.120.1290">
    <property type="match status" value="1"/>
</dbReference>
<comment type="similarity">
    <text evidence="1 5">Belongs to the peptidase S8 family.</text>
</comment>
<dbReference type="InterPro" id="IPR017310">
    <property type="entry name" value="Pept_S8A_subtilisin_clostridia"/>
</dbReference>
<dbReference type="InterPro" id="IPR015500">
    <property type="entry name" value="Peptidase_S8_subtilisin-rel"/>
</dbReference>
<gene>
    <name evidence="7" type="ORF">DSM106044_03226</name>
</gene>
<dbReference type="AlphaFoldDB" id="A0A4U8Q515"/>
<evidence type="ECO:0000313" key="8">
    <source>
        <dbReference type="Proteomes" id="UP000306509"/>
    </source>
</evidence>
<dbReference type="PROSITE" id="PS51892">
    <property type="entry name" value="SUBTILASE"/>
    <property type="match status" value="1"/>
</dbReference>
<keyword evidence="8" id="KW-1185">Reference proteome</keyword>
<feature type="domain" description="Peptidase S8/S53" evidence="6">
    <location>
        <begin position="96"/>
        <end position="303"/>
    </location>
</feature>
<reference evidence="7 8" key="1">
    <citation type="journal article" date="2019" name="Anaerobe">
        <title>Detection of Robinsoniella peoriensis in multiple bone samples of a trauma patient.</title>
        <authorList>
            <person name="Schrottner P."/>
            <person name="Hartwich K."/>
            <person name="Bunk B."/>
            <person name="Schober I."/>
            <person name="Helbig S."/>
            <person name="Rudolph W.W."/>
            <person name="Gunzer F."/>
        </authorList>
    </citation>
    <scope>NUCLEOTIDE SEQUENCE [LARGE SCALE GENOMIC DNA]</scope>
    <source>
        <strain evidence="7 8">DSM 106044</strain>
    </source>
</reference>
<dbReference type="InterPro" id="IPR050131">
    <property type="entry name" value="Peptidase_S8_subtilisin-like"/>
</dbReference>
<feature type="active site" description="Charge relay system" evidence="5">
    <location>
        <position position="516"/>
    </location>
</feature>
<dbReference type="GO" id="GO:0004252">
    <property type="term" value="F:serine-type endopeptidase activity"/>
    <property type="evidence" value="ECO:0007669"/>
    <property type="project" value="UniProtKB-UniRule"/>
</dbReference>
<dbReference type="CDD" id="cd07478">
    <property type="entry name" value="Peptidases_S8_CspA-like"/>
    <property type="match status" value="1"/>
</dbReference>
<dbReference type="InterPro" id="IPR000209">
    <property type="entry name" value="Peptidase_S8/S53_dom"/>
</dbReference>
<evidence type="ECO:0000256" key="3">
    <source>
        <dbReference type="ARBA" id="ARBA00022801"/>
    </source>
</evidence>
<dbReference type="EMBL" id="QGQD01000061">
    <property type="protein sequence ID" value="TLC99924.1"/>
    <property type="molecule type" value="Genomic_DNA"/>
</dbReference>
<dbReference type="GO" id="GO:0006508">
    <property type="term" value="P:proteolysis"/>
    <property type="evidence" value="ECO:0007669"/>
    <property type="project" value="UniProtKB-KW"/>
</dbReference>
<organism evidence="7 8">
    <name type="scientific">Robinsoniella peoriensis</name>
    <dbReference type="NCBI Taxonomy" id="180332"/>
    <lineage>
        <taxon>Bacteria</taxon>
        <taxon>Bacillati</taxon>
        <taxon>Bacillota</taxon>
        <taxon>Clostridia</taxon>
        <taxon>Lachnospirales</taxon>
        <taxon>Lachnospiraceae</taxon>
        <taxon>Robinsoniella</taxon>
    </lineage>
</organism>
<dbReference type="PROSITE" id="PS00136">
    <property type="entry name" value="SUBTILASE_ASP"/>
    <property type="match status" value="1"/>
</dbReference>
<evidence type="ECO:0000256" key="5">
    <source>
        <dbReference type="PROSITE-ProRule" id="PRU01240"/>
    </source>
</evidence>
<dbReference type="PRINTS" id="PR00723">
    <property type="entry name" value="SUBTILISIN"/>
</dbReference>
<keyword evidence="4 5" id="KW-0720">Serine protease</keyword>
<feature type="active site" description="Charge relay system" evidence="5">
    <location>
        <position position="105"/>
    </location>
</feature>
<protein>
    <submittedName>
        <fullName evidence="7">Type VII secretion-associated serine protease mycosin</fullName>
    </submittedName>
</protein>
<comment type="caution">
    <text evidence="7">The sequence shown here is derived from an EMBL/GenBank/DDBJ whole genome shotgun (WGS) entry which is preliminary data.</text>
</comment>
<dbReference type="InterPro" id="IPR036852">
    <property type="entry name" value="Peptidase_S8/S53_dom_sf"/>
</dbReference>
<proteinExistence type="inferred from homology"/>
<evidence type="ECO:0000256" key="1">
    <source>
        <dbReference type="ARBA" id="ARBA00011073"/>
    </source>
</evidence>
<dbReference type="GO" id="GO:0005615">
    <property type="term" value="C:extracellular space"/>
    <property type="evidence" value="ECO:0007669"/>
    <property type="project" value="TreeGrafter"/>
</dbReference>
<accession>A0A4U8Q515</accession>
<evidence type="ECO:0000256" key="4">
    <source>
        <dbReference type="ARBA" id="ARBA00022825"/>
    </source>
</evidence>
<dbReference type="Pfam" id="PF00082">
    <property type="entry name" value="Peptidase_S8"/>
    <property type="match status" value="2"/>
</dbReference>
<dbReference type="STRING" id="180332.GCA_000797495_00944"/>
<evidence type="ECO:0000313" key="7">
    <source>
        <dbReference type="EMBL" id="TLC99924.1"/>
    </source>
</evidence>
<keyword evidence="2 5" id="KW-0645">Protease</keyword>
<dbReference type="InterPro" id="IPR034045">
    <property type="entry name" value="Pep_S8_CspA-like"/>
</dbReference>
<dbReference type="InterPro" id="IPR023827">
    <property type="entry name" value="Peptidase_S8_Asp-AS"/>
</dbReference>
<keyword evidence="3 5" id="KW-0378">Hydrolase</keyword>
<dbReference type="PIRSF" id="PIRSF037894">
    <property type="entry name" value="Subtilisin_rel_CspABC"/>
    <property type="match status" value="1"/>
</dbReference>
<sequence>MECNQNVASEEFADFIISNSNYSLDDTLQNNPSACGDYVDNQFSIVYIPMQEAAPITTEKYEYYSIPNLYTTLDTSSMEASGILDTIEQPLLNLRGQGTIIGFIDTGINYQNPLFRLSDGSSRILGIWDQTLPSLEIPQKLPPGIPGFTVNDTIIYGTEFTNTEINEALASENPLALVPSTDTNGHGTFLAGIAAGTQSPNGDFIGAAPECNIAVVKLKPAKQYLRDFYLIQDSAVAYQENDIMMGIKYLTLISARYKMPLIICLGLGTNMGSHEGTSPLGLLLRRLNLMTGFASVVAAGNEVGMYHHFLGNIKTGLEYEDAEVSVGVDEKGFVVELWSSPPELYTVGFVSPTGQTIPRIPLIEERDTHVTFTLENTQITVHYDISEMGSGSQFITMRFQSPTPGIWRIRVYNYLFITGNYHMWLPIQGFISSSTVFLKPNPFTTITEPANAYSCITVGAYNHRDGSLYIHSSYGYNRINFLKPNLVAPGVNVYGPAVSGIPAESGIPMTYQTGTSVAAAHVAGAAANLMTWGIVQGHNPGMNANSIRTYLIRGADRNPAYVYPNREWGMGTLNLYQTILRLRE</sequence>
<dbReference type="PANTHER" id="PTHR43806:SF11">
    <property type="entry name" value="CEREVISIN-RELATED"/>
    <property type="match status" value="1"/>
</dbReference>